<comment type="caution">
    <text evidence="1">Lacks conserved residue(s) required for the propagation of feature annotation.</text>
</comment>
<keyword evidence="1" id="KW-0518">Myosin</keyword>
<evidence type="ECO:0000256" key="2">
    <source>
        <dbReference type="SAM" id="Coils"/>
    </source>
</evidence>
<dbReference type="OrthoDB" id="6108017at2759"/>
<keyword evidence="2" id="KW-0175">Coiled coil</keyword>
<accession>A0A0C3QJZ0</accession>
<dbReference type="STRING" id="1051891.A0A0C3QJZ0"/>
<dbReference type="GO" id="GO:1902404">
    <property type="term" value="P:mitotic actomyosin contractile ring contraction"/>
    <property type="evidence" value="ECO:0007669"/>
    <property type="project" value="TreeGrafter"/>
</dbReference>
<organism evidence="4 5">
    <name type="scientific">Tulasnella calospora MUT 4182</name>
    <dbReference type="NCBI Taxonomy" id="1051891"/>
    <lineage>
        <taxon>Eukaryota</taxon>
        <taxon>Fungi</taxon>
        <taxon>Dikarya</taxon>
        <taxon>Basidiomycota</taxon>
        <taxon>Agaricomycotina</taxon>
        <taxon>Agaricomycetes</taxon>
        <taxon>Cantharellales</taxon>
        <taxon>Tulasnellaceae</taxon>
        <taxon>Tulasnella</taxon>
    </lineage>
</organism>
<dbReference type="GO" id="GO:0005524">
    <property type="term" value="F:ATP binding"/>
    <property type="evidence" value="ECO:0007669"/>
    <property type="project" value="InterPro"/>
</dbReference>
<evidence type="ECO:0000313" key="5">
    <source>
        <dbReference type="Proteomes" id="UP000054248"/>
    </source>
</evidence>
<dbReference type="GO" id="GO:0000146">
    <property type="term" value="F:microfilament motor activity"/>
    <property type="evidence" value="ECO:0007669"/>
    <property type="project" value="TreeGrafter"/>
</dbReference>
<dbReference type="Gene3D" id="3.30.70.1590">
    <property type="match status" value="1"/>
</dbReference>
<dbReference type="SUPFAM" id="SSF52540">
    <property type="entry name" value="P-loop containing nucleoside triphosphate hydrolases"/>
    <property type="match status" value="1"/>
</dbReference>
<dbReference type="PANTHER" id="PTHR45615:SF40">
    <property type="entry name" value="MYOSIN HEAVY CHAIN, NON-MUSCLE"/>
    <property type="match status" value="1"/>
</dbReference>
<dbReference type="Proteomes" id="UP000054248">
    <property type="component" value="Unassembled WGS sequence"/>
</dbReference>
<dbReference type="GO" id="GO:0032982">
    <property type="term" value="C:myosin filament"/>
    <property type="evidence" value="ECO:0007669"/>
    <property type="project" value="TreeGrafter"/>
</dbReference>
<gene>
    <name evidence="4" type="ORF">M407DRAFT_101080</name>
</gene>
<name>A0A0C3QJZ0_9AGAM</name>
<dbReference type="AlphaFoldDB" id="A0A0C3QJZ0"/>
<dbReference type="InterPro" id="IPR027417">
    <property type="entry name" value="P-loop_NTPase"/>
</dbReference>
<dbReference type="PROSITE" id="PS50096">
    <property type="entry name" value="IQ"/>
    <property type="match status" value="1"/>
</dbReference>
<protein>
    <recommendedName>
        <fullName evidence="3">Myosin motor domain-containing protein</fullName>
    </recommendedName>
</protein>
<sequence>MDGRKACTRMLDALDLDPAIFKIGTSKVFFRAGVLAELEERRDALLFDIFSRLQAAARRYTARRQIKKILNRAAAVRTIQRNARVYGALRDWPWWQLYTKIRPMLAATRNDEELRKKEVELALARERAEREKKEKAALESLKMKLESEKRKVEEDLRAERDLAIDKDRIIERSKAREAELEEDITALQADLDVLDGQLDRAVENQKATEEKYNALKEAFDKAAEHLVRLEREEVEWKAREVELMDEGRQKGELWAALRQEKDELEKDVVETKAALRDKEEDINRLKDRLEGAVADLEGKLALETKLKYD</sequence>
<evidence type="ECO:0000313" key="4">
    <source>
        <dbReference type="EMBL" id="KIO32710.1"/>
    </source>
</evidence>
<dbReference type="Gene3D" id="1.20.5.340">
    <property type="match status" value="1"/>
</dbReference>
<keyword evidence="5" id="KW-1185">Reference proteome</keyword>
<evidence type="ECO:0000256" key="1">
    <source>
        <dbReference type="PROSITE-ProRule" id="PRU00782"/>
    </source>
</evidence>
<reference evidence="4 5" key="1">
    <citation type="submission" date="2014-04" db="EMBL/GenBank/DDBJ databases">
        <authorList>
            <consortium name="DOE Joint Genome Institute"/>
            <person name="Kuo A."/>
            <person name="Girlanda M."/>
            <person name="Perotto S."/>
            <person name="Kohler A."/>
            <person name="Nagy L.G."/>
            <person name="Floudas D."/>
            <person name="Copeland A."/>
            <person name="Barry K.W."/>
            <person name="Cichocki N."/>
            <person name="Veneault-Fourrey C."/>
            <person name="LaButti K."/>
            <person name="Lindquist E.A."/>
            <person name="Lipzen A."/>
            <person name="Lundell T."/>
            <person name="Morin E."/>
            <person name="Murat C."/>
            <person name="Sun H."/>
            <person name="Tunlid A."/>
            <person name="Henrissat B."/>
            <person name="Grigoriev I.V."/>
            <person name="Hibbett D.S."/>
            <person name="Martin F."/>
            <person name="Nordberg H.P."/>
            <person name="Cantor M.N."/>
            <person name="Hua S.X."/>
        </authorList>
    </citation>
    <scope>NUCLEOTIDE SEQUENCE [LARGE SCALE GENOMIC DNA]</scope>
    <source>
        <strain evidence="4 5">MUT 4182</strain>
    </source>
</reference>
<feature type="coiled-coil region" evidence="2">
    <location>
        <begin position="109"/>
        <end position="299"/>
    </location>
</feature>
<reference evidence="5" key="2">
    <citation type="submission" date="2015-01" db="EMBL/GenBank/DDBJ databases">
        <title>Evolutionary Origins and Diversification of the Mycorrhizal Mutualists.</title>
        <authorList>
            <consortium name="DOE Joint Genome Institute"/>
            <consortium name="Mycorrhizal Genomics Consortium"/>
            <person name="Kohler A."/>
            <person name="Kuo A."/>
            <person name="Nagy L.G."/>
            <person name="Floudas D."/>
            <person name="Copeland A."/>
            <person name="Barry K.W."/>
            <person name="Cichocki N."/>
            <person name="Veneault-Fourrey C."/>
            <person name="LaButti K."/>
            <person name="Lindquist E.A."/>
            <person name="Lipzen A."/>
            <person name="Lundell T."/>
            <person name="Morin E."/>
            <person name="Murat C."/>
            <person name="Riley R."/>
            <person name="Ohm R."/>
            <person name="Sun H."/>
            <person name="Tunlid A."/>
            <person name="Henrissat B."/>
            <person name="Grigoriev I.V."/>
            <person name="Hibbett D.S."/>
            <person name="Martin F."/>
        </authorList>
    </citation>
    <scope>NUCLEOTIDE SEQUENCE [LARGE SCALE GENOMIC DNA]</scope>
    <source>
        <strain evidence="5">MUT 4182</strain>
    </source>
</reference>
<dbReference type="GO" id="GO:0051015">
    <property type="term" value="F:actin filament binding"/>
    <property type="evidence" value="ECO:0007669"/>
    <property type="project" value="TreeGrafter"/>
</dbReference>
<comment type="similarity">
    <text evidence="1">Belongs to the TRAFAC class myosin-kinesin ATPase superfamily. Myosin family.</text>
</comment>
<dbReference type="InterPro" id="IPR001609">
    <property type="entry name" value="Myosin_head_motor_dom-like"/>
</dbReference>
<dbReference type="PROSITE" id="PS51456">
    <property type="entry name" value="MYOSIN_MOTOR"/>
    <property type="match status" value="1"/>
</dbReference>
<keyword evidence="1" id="KW-0505">Motor protein</keyword>
<feature type="domain" description="Myosin motor" evidence="3">
    <location>
        <begin position="1"/>
        <end position="43"/>
    </location>
</feature>
<dbReference type="PANTHER" id="PTHR45615">
    <property type="entry name" value="MYOSIN HEAVY CHAIN, NON-MUSCLE"/>
    <property type="match status" value="1"/>
</dbReference>
<dbReference type="GO" id="GO:0110085">
    <property type="term" value="C:mitotic actomyosin contractile ring"/>
    <property type="evidence" value="ECO:0007669"/>
    <property type="project" value="TreeGrafter"/>
</dbReference>
<keyword evidence="1" id="KW-0009">Actin-binding</keyword>
<dbReference type="Gene3D" id="4.10.270.10">
    <property type="entry name" value="Myosin, subunit A"/>
    <property type="match status" value="1"/>
</dbReference>
<dbReference type="HOGENOM" id="CLU_900774_0_0_1"/>
<evidence type="ECO:0000259" key="3">
    <source>
        <dbReference type="PROSITE" id="PS51456"/>
    </source>
</evidence>
<proteinExistence type="inferred from homology"/>
<dbReference type="GO" id="GO:0016460">
    <property type="term" value="C:myosin II complex"/>
    <property type="evidence" value="ECO:0007669"/>
    <property type="project" value="TreeGrafter"/>
</dbReference>
<dbReference type="EMBL" id="KN822953">
    <property type="protein sequence ID" value="KIO32710.1"/>
    <property type="molecule type" value="Genomic_DNA"/>
</dbReference>